<evidence type="ECO:0000313" key="2">
    <source>
        <dbReference type="EMBL" id="KAJ1153161.1"/>
    </source>
</evidence>
<organism evidence="2 3">
    <name type="scientific">Pleurodeles waltl</name>
    <name type="common">Iberian ribbed newt</name>
    <dbReference type="NCBI Taxonomy" id="8319"/>
    <lineage>
        <taxon>Eukaryota</taxon>
        <taxon>Metazoa</taxon>
        <taxon>Chordata</taxon>
        <taxon>Craniata</taxon>
        <taxon>Vertebrata</taxon>
        <taxon>Euteleostomi</taxon>
        <taxon>Amphibia</taxon>
        <taxon>Batrachia</taxon>
        <taxon>Caudata</taxon>
        <taxon>Salamandroidea</taxon>
        <taxon>Salamandridae</taxon>
        <taxon>Pleurodelinae</taxon>
        <taxon>Pleurodeles</taxon>
    </lineage>
</organism>
<reference evidence="2" key="1">
    <citation type="journal article" date="2022" name="bioRxiv">
        <title>Sequencing and chromosome-scale assembly of the giantPleurodeles waltlgenome.</title>
        <authorList>
            <person name="Brown T."/>
            <person name="Elewa A."/>
            <person name="Iarovenko S."/>
            <person name="Subramanian E."/>
            <person name="Araus A.J."/>
            <person name="Petzold A."/>
            <person name="Susuki M."/>
            <person name="Suzuki K.-i.T."/>
            <person name="Hayashi T."/>
            <person name="Toyoda A."/>
            <person name="Oliveira C."/>
            <person name="Osipova E."/>
            <person name="Leigh N.D."/>
            <person name="Simon A."/>
            <person name="Yun M.H."/>
        </authorList>
    </citation>
    <scope>NUCLEOTIDE SEQUENCE</scope>
    <source>
        <strain evidence="2">20211129_DDA</strain>
        <tissue evidence="2">Liver</tissue>
    </source>
</reference>
<protein>
    <submittedName>
        <fullName evidence="2">Uncharacterized protein</fullName>
    </submittedName>
</protein>
<evidence type="ECO:0000313" key="3">
    <source>
        <dbReference type="Proteomes" id="UP001066276"/>
    </source>
</evidence>
<dbReference type="EMBL" id="JANPWB010000009">
    <property type="protein sequence ID" value="KAJ1153161.1"/>
    <property type="molecule type" value="Genomic_DNA"/>
</dbReference>
<feature type="compositionally biased region" description="Basic and acidic residues" evidence="1">
    <location>
        <begin position="1"/>
        <end position="45"/>
    </location>
</feature>
<feature type="compositionally biased region" description="Basic and acidic residues" evidence="1">
    <location>
        <begin position="65"/>
        <end position="76"/>
    </location>
</feature>
<comment type="caution">
    <text evidence="2">The sequence shown here is derived from an EMBL/GenBank/DDBJ whole genome shotgun (WGS) entry which is preliminary data.</text>
</comment>
<feature type="region of interest" description="Disordered" evidence="1">
    <location>
        <begin position="1"/>
        <end position="82"/>
    </location>
</feature>
<dbReference type="Proteomes" id="UP001066276">
    <property type="component" value="Chromosome 5"/>
</dbReference>
<evidence type="ECO:0000256" key="1">
    <source>
        <dbReference type="SAM" id="MobiDB-lite"/>
    </source>
</evidence>
<dbReference type="AlphaFoldDB" id="A0AAV7RNI2"/>
<sequence>MIKRDTLVHVEEHGNVWTHKEGEADKWSAKGDGERDSRTGSKETDTTGARRPQPETQGMRRKKRETREEGTKDAGQEKTTGQ</sequence>
<accession>A0AAV7RNI2</accession>
<keyword evidence="3" id="KW-1185">Reference proteome</keyword>
<proteinExistence type="predicted"/>
<name>A0AAV7RNI2_PLEWA</name>
<gene>
    <name evidence="2" type="ORF">NDU88_005923</name>
</gene>